<comment type="caution">
    <text evidence="1">The sequence shown here is derived from an EMBL/GenBank/DDBJ whole genome shotgun (WGS) entry which is preliminary data.</text>
</comment>
<keyword evidence="2" id="KW-1185">Reference proteome</keyword>
<evidence type="ECO:0000313" key="1">
    <source>
        <dbReference type="EMBL" id="KAJ7100966.1"/>
    </source>
</evidence>
<dbReference type="Proteomes" id="UP001222325">
    <property type="component" value="Unassembled WGS sequence"/>
</dbReference>
<proteinExistence type="predicted"/>
<evidence type="ECO:0000313" key="2">
    <source>
        <dbReference type="Proteomes" id="UP001222325"/>
    </source>
</evidence>
<sequence length="308" mass="35192">MSATQWSAPHPLLEHSTYTEHGSQLAPASEPVFPADIERFINEILVDGWPEMCGTMSLVAARFQSWTKPFRFRTVIVRRSNNWTQRINSWLLPNADFIRTLVLDLPLKQAGYRSEVPAAELAILRALLEAAGGVRHLAVTWSIWDHLQLECGALQLRSLYLVWDEVYNISAPSLECLQHPDALVDLTFYAPEGLRFPDPWRGESLYRLPATSLFDSLDYVTYAADSIPNPGIRLLRLKGAMLVLTGRDWGDLDEYETKYIEDDRARYPHFSAVCVQHRNQILDEWVARMQGRESRLDHTVQKVVSDGE</sequence>
<accession>A0AAD6XY59</accession>
<dbReference type="EMBL" id="JARJCN010000005">
    <property type="protein sequence ID" value="KAJ7100966.1"/>
    <property type="molecule type" value="Genomic_DNA"/>
</dbReference>
<reference evidence="1" key="1">
    <citation type="submission" date="2023-03" db="EMBL/GenBank/DDBJ databases">
        <title>Massive genome expansion in bonnet fungi (Mycena s.s.) driven by repeated elements and novel gene families across ecological guilds.</title>
        <authorList>
            <consortium name="Lawrence Berkeley National Laboratory"/>
            <person name="Harder C.B."/>
            <person name="Miyauchi S."/>
            <person name="Viragh M."/>
            <person name="Kuo A."/>
            <person name="Thoen E."/>
            <person name="Andreopoulos B."/>
            <person name="Lu D."/>
            <person name="Skrede I."/>
            <person name="Drula E."/>
            <person name="Henrissat B."/>
            <person name="Morin E."/>
            <person name="Kohler A."/>
            <person name="Barry K."/>
            <person name="LaButti K."/>
            <person name="Morin E."/>
            <person name="Salamov A."/>
            <person name="Lipzen A."/>
            <person name="Mereny Z."/>
            <person name="Hegedus B."/>
            <person name="Baldrian P."/>
            <person name="Stursova M."/>
            <person name="Weitz H."/>
            <person name="Taylor A."/>
            <person name="Grigoriev I.V."/>
            <person name="Nagy L.G."/>
            <person name="Martin F."/>
            <person name="Kauserud H."/>
        </authorList>
    </citation>
    <scope>NUCLEOTIDE SEQUENCE</scope>
    <source>
        <strain evidence="1">CBHHK173m</strain>
    </source>
</reference>
<organism evidence="1 2">
    <name type="scientific">Mycena belliarum</name>
    <dbReference type="NCBI Taxonomy" id="1033014"/>
    <lineage>
        <taxon>Eukaryota</taxon>
        <taxon>Fungi</taxon>
        <taxon>Dikarya</taxon>
        <taxon>Basidiomycota</taxon>
        <taxon>Agaricomycotina</taxon>
        <taxon>Agaricomycetes</taxon>
        <taxon>Agaricomycetidae</taxon>
        <taxon>Agaricales</taxon>
        <taxon>Marasmiineae</taxon>
        <taxon>Mycenaceae</taxon>
        <taxon>Mycena</taxon>
    </lineage>
</organism>
<protein>
    <submittedName>
        <fullName evidence="1">Uncharacterized protein</fullName>
    </submittedName>
</protein>
<gene>
    <name evidence="1" type="ORF">B0H15DRAFT_927522</name>
</gene>
<name>A0AAD6XY59_9AGAR</name>
<dbReference type="AlphaFoldDB" id="A0AAD6XY59"/>